<evidence type="ECO:0000259" key="8">
    <source>
        <dbReference type="PROSITE" id="PS51038"/>
    </source>
</evidence>
<feature type="region of interest" description="Disordered" evidence="6">
    <location>
        <begin position="912"/>
        <end position="979"/>
    </location>
</feature>
<feature type="compositionally biased region" description="Polar residues" evidence="6">
    <location>
        <begin position="53"/>
        <end position="65"/>
    </location>
</feature>
<keyword evidence="2 5" id="KW-0863">Zinc-finger</keyword>
<evidence type="ECO:0000256" key="4">
    <source>
        <dbReference type="ARBA" id="ARBA00023242"/>
    </source>
</evidence>
<feature type="compositionally biased region" description="Basic and acidic residues" evidence="6">
    <location>
        <begin position="117"/>
        <end position="127"/>
    </location>
</feature>
<feature type="compositionally biased region" description="Low complexity" evidence="6">
    <location>
        <begin position="66"/>
        <end position="78"/>
    </location>
</feature>
<dbReference type="InterPro" id="IPR013083">
    <property type="entry name" value="Znf_RING/FYVE/PHD"/>
</dbReference>
<dbReference type="PROSITE" id="PS51038">
    <property type="entry name" value="BAH"/>
    <property type="match status" value="1"/>
</dbReference>
<dbReference type="SMART" id="SM01189">
    <property type="entry name" value="ELM2"/>
    <property type="match status" value="1"/>
</dbReference>
<dbReference type="InterPro" id="IPR001025">
    <property type="entry name" value="BAH_dom"/>
</dbReference>
<dbReference type="PROSITE" id="PS51293">
    <property type="entry name" value="SANT"/>
    <property type="match status" value="1"/>
</dbReference>
<organism evidence="12 13">
    <name type="scientific">Thyridium curvatum</name>
    <dbReference type="NCBI Taxonomy" id="1093900"/>
    <lineage>
        <taxon>Eukaryota</taxon>
        <taxon>Fungi</taxon>
        <taxon>Dikarya</taxon>
        <taxon>Ascomycota</taxon>
        <taxon>Pezizomycotina</taxon>
        <taxon>Sordariomycetes</taxon>
        <taxon>Sordariomycetidae</taxon>
        <taxon>Thyridiales</taxon>
        <taxon>Thyridiaceae</taxon>
        <taxon>Thyridium</taxon>
    </lineage>
</organism>
<evidence type="ECO:0000259" key="9">
    <source>
        <dbReference type="PROSITE" id="PS51156"/>
    </source>
</evidence>
<keyword evidence="13" id="KW-1185">Reference proteome</keyword>
<feature type="domain" description="SANT" evidence="10">
    <location>
        <begin position="717"/>
        <end position="759"/>
    </location>
</feature>
<evidence type="ECO:0000256" key="1">
    <source>
        <dbReference type="ARBA" id="ARBA00022723"/>
    </source>
</evidence>
<feature type="region of interest" description="Disordered" evidence="6">
    <location>
        <begin position="1054"/>
        <end position="1107"/>
    </location>
</feature>
<dbReference type="SUPFAM" id="SSF57903">
    <property type="entry name" value="FYVE/PHD zinc finger"/>
    <property type="match status" value="2"/>
</dbReference>
<dbReference type="PANTHER" id="PTHR47672:SF1">
    <property type="entry name" value="E3 UBIQUITIN-PROTEIN LIGASE SNT2"/>
    <property type="match status" value="1"/>
</dbReference>
<dbReference type="SMART" id="SM00249">
    <property type="entry name" value="PHD"/>
    <property type="match status" value="3"/>
</dbReference>
<dbReference type="InterPro" id="IPR000949">
    <property type="entry name" value="ELM2_dom"/>
</dbReference>
<feature type="domain" description="BAH" evidence="8">
    <location>
        <begin position="263"/>
        <end position="381"/>
    </location>
</feature>
<reference evidence="12 13" key="1">
    <citation type="submission" date="2019-06" db="EMBL/GenBank/DDBJ databases">
        <title>Draft genome sequence of the filamentous fungus Phialemoniopsis curvata isolated from diesel fuel.</title>
        <authorList>
            <person name="Varaljay V.A."/>
            <person name="Lyon W.J."/>
            <person name="Crouch A.L."/>
            <person name="Drake C.E."/>
            <person name="Hollomon J.M."/>
            <person name="Nadeau L.J."/>
            <person name="Nunn H.S."/>
            <person name="Stevenson B.S."/>
            <person name="Bojanowski C.L."/>
            <person name="Crookes-Goodson W.J."/>
        </authorList>
    </citation>
    <scope>NUCLEOTIDE SEQUENCE [LARGE SCALE GENOMIC DNA]</scope>
    <source>
        <strain evidence="12 13">D216</strain>
    </source>
</reference>
<feature type="region of interest" description="Disordered" evidence="6">
    <location>
        <begin position="1473"/>
        <end position="1581"/>
    </location>
</feature>
<dbReference type="Gene3D" id="3.30.40.10">
    <property type="entry name" value="Zinc/RING finger domain, C3HC4 (zinc finger)"/>
    <property type="match status" value="3"/>
</dbReference>
<feature type="region of interest" description="Disordered" evidence="6">
    <location>
        <begin position="1"/>
        <end position="232"/>
    </location>
</feature>
<dbReference type="InterPro" id="IPR043151">
    <property type="entry name" value="BAH_sf"/>
</dbReference>
<feature type="domain" description="PHD-type" evidence="7">
    <location>
        <begin position="982"/>
        <end position="1032"/>
    </location>
</feature>
<dbReference type="PROSITE" id="PS51156">
    <property type="entry name" value="ELM2"/>
    <property type="match status" value="1"/>
</dbReference>
<dbReference type="InterPro" id="IPR019787">
    <property type="entry name" value="Znf_PHD-finger"/>
</dbReference>
<evidence type="ECO:0000259" key="7">
    <source>
        <dbReference type="PROSITE" id="PS50016"/>
    </source>
</evidence>
<feature type="region of interest" description="Disordered" evidence="6">
    <location>
        <begin position="1281"/>
        <end position="1318"/>
    </location>
</feature>
<feature type="region of interest" description="Disordered" evidence="6">
    <location>
        <begin position="492"/>
        <end position="525"/>
    </location>
</feature>
<dbReference type="FunFam" id="3.30.40.10:FF:000486">
    <property type="entry name" value="PHD finger and BAH domain (Snt2)"/>
    <property type="match status" value="1"/>
</dbReference>
<evidence type="ECO:0000259" key="11">
    <source>
        <dbReference type="PROSITE" id="PS51805"/>
    </source>
</evidence>
<dbReference type="InterPro" id="IPR017884">
    <property type="entry name" value="SANT_dom"/>
</dbReference>
<protein>
    <submittedName>
        <fullName evidence="12">Uncharacterized protein</fullName>
    </submittedName>
</protein>
<dbReference type="CDD" id="cd15497">
    <property type="entry name" value="PHD1_Snt2p_like"/>
    <property type="match status" value="1"/>
</dbReference>
<evidence type="ECO:0000313" key="12">
    <source>
        <dbReference type="EMBL" id="TPX14218.1"/>
    </source>
</evidence>
<feature type="domain" description="PHD-type" evidence="7">
    <location>
        <begin position="418"/>
        <end position="470"/>
    </location>
</feature>
<keyword evidence="4" id="KW-0539">Nucleus</keyword>
<feature type="compositionally biased region" description="Acidic residues" evidence="6">
    <location>
        <begin position="492"/>
        <end position="503"/>
    </location>
</feature>
<dbReference type="InParanoid" id="A0A507BBJ7"/>
<feature type="compositionally biased region" description="Basic and acidic residues" evidence="6">
    <location>
        <begin position="1538"/>
        <end position="1552"/>
    </location>
</feature>
<feature type="region of interest" description="Disordered" evidence="6">
    <location>
        <begin position="765"/>
        <end position="789"/>
    </location>
</feature>
<dbReference type="OrthoDB" id="336088at2759"/>
<dbReference type="InterPro" id="IPR029617">
    <property type="entry name" value="Snt2"/>
</dbReference>
<dbReference type="GeneID" id="41968059"/>
<evidence type="ECO:0000256" key="2">
    <source>
        <dbReference type="ARBA" id="ARBA00022771"/>
    </source>
</evidence>
<evidence type="ECO:0000256" key="6">
    <source>
        <dbReference type="SAM" id="MobiDB-lite"/>
    </source>
</evidence>
<dbReference type="InterPro" id="IPR001965">
    <property type="entry name" value="Znf_PHD"/>
</dbReference>
<accession>A0A507BBJ7</accession>
<dbReference type="SMART" id="SM00439">
    <property type="entry name" value="BAH"/>
    <property type="match status" value="1"/>
</dbReference>
<dbReference type="Pfam" id="PF13832">
    <property type="entry name" value="zf-HC5HC2H_2"/>
    <property type="match status" value="1"/>
</dbReference>
<feature type="compositionally biased region" description="Basic and acidic residues" evidence="6">
    <location>
        <begin position="775"/>
        <end position="788"/>
    </location>
</feature>
<evidence type="ECO:0000259" key="10">
    <source>
        <dbReference type="PROSITE" id="PS51293"/>
    </source>
</evidence>
<feature type="compositionally biased region" description="Polar residues" evidence="6">
    <location>
        <begin position="130"/>
        <end position="140"/>
    </location>
</feature>
<dbReference type="FunFam" id="3.30.40.10:FF:000899">
    <property type="entry name" value="PHD finger and BAH domain-containing protein"/>
    <property type="match status" value="1"/>
</dbReference>
<keyword evidence="3" id="KW-0862">Zinc</keyword>
<feature type="compositionally biased region" description="Polar residues" evidence="6">
    <location>
        <begin position="1"/>
        <end position="45"/>
    </location>
</feature>
<name>A0A507BBJ7_9PEZI</name>
<dbReference type="FunCoup" id="A0A507BBJ7">
    <property type="interactions" value="56"/>
</dbReference>
<dbReference type="InterPro" id="IPR034732">
    <property type="entry name" value="EPHD"/>
</dbReference>
<evidence type="ECO:0000256" key="5">
    <source>
        <dbReference type="PROSITE-ProRule" id="PRU00146"/>
    </source>
</evidence>
<dbReference type="STRING" id="1093900.A0A507BBJ7"/>
<dbReference type="GO" id="GO:0008270">
    <property type="term" value="F:zinc ion binding"/>
    <property type="evidence" value="ECO:0007669"/>
    <property type="project" value="UniProtKB-KW"/>
</dbReference>
<dbReference type="CDD" id="cd15489">
    <property type="entry name" value="PHD_SF"/>
    <property type="match status" value="1"/>
</dbReference>
<dbReference type="EMBL" id="SKBQ01000002">
    <property type="protein sequence ID" value="TPX14218.1"/>
    <property type="molecule type" value="Genomic_DNA"/>
</dbReference>
<evidence type="ECO:0000256" key="3">
    <source>
        <dbReference type="ARBA" id="ARBA00022833"/>
    </source>
</evidence>
<dbReference type="GO" id="GO:0036205">
    <property type="term" value="P:histone catabolic process"/>
    <property type="evidence" value="ECO:0007669"/>
    <property type="project" value="TreeGrafter"/>
</dbReference>
<dbReference type="GO" id="GO:0004842">
    <property type="term" value="F:ubiquitin-protein transferase activity"/>
    <property type="evidence" value="ECO:0007669"/>
    <property type="project" value="TreeGrafter"/>
</dbReference>
<dbReference type="GO" id="GO:0048189">
    <property type="term" value="C:Lid2 complex"/>
    <property type="evidence" value="ECO:0007669"/>
    <property type="project" value="TreeGrafter"/>
</dbReference>
<dbReference type="PANTHER" id="PTHR47672">
    <property type="entry name" value="E3 UBIQUITIN-PROTEIN LIGASE SNT2"/>
    <property type="match status" value="1"/>
</dbReference>
<dbReference type="Gene3D" id="2.30.30.490">
    <property type="match status" value="1"/>
</dbReference>
<gene>
    <name evidence="12" type="ORF">E0L32_000612</name>
</gene>
<dbReference type="Pfam" id="PF00628">
    <property type="entry name" value="PHD"/>
    <property type="match status" value="1"/>
</dbReference>
<feature type="compositionally biased region" description="Polar residues" evidence="6">
    <location>
        <begin position="1281"/>
        <end position="1303"/>
    </location>
</feature>
<feature type="compositionally biased region" description="Low complexity" evidence="6">
    <location>
        <begin position="198"/>
        <end position="231"/>
    </location>
</feature>
<dbReference type="FunFam" id="2.30.30.490:FF:000018">
    <property type="entry name" value="Lid2 complex component snt2"/>
    <property type="match status" value="1"/>
</dbReference>
<dbReference type="GO" id="GO:0003682">
    <property type="term" value="F:chromatin binding"/>
    <property type="evidence" value="ECO:0007669"/>
    <property type="project" value="InterPro"/>
</dbReference>
<evidence type="ECO:0000313" key="13">
    <source>
        <dbReference type="Proteomes" id="UP000319257"/>
    </source>
</evidence>
<keyword evidence="1" id="KW-0479">Metal-binding</keyword>
<comment type="caution">
    <text evidence="12">The sequence shown here is derived from an EMBL/GenBank/DDBJ whole genome shotgun (WGS) entry which is preliminary data.</text>
</comment>
<feature type="compositionally biased region" description="Low complexity" evidence="6">
    <location>
        <begin position="89"/>
        <end position="100"/>
    </location>
</feature>
<dbReference type="Gene3D" id="1.10.10.60">
    <property type="entry name" value="Homeodomain-like"/>
    <property type="match status" value="1"/>
</dbReference>
<sequence>MPPKAQNSNGSDGPSNSRSSISEGATEASTSQSQPGANSVASTTVLPKMSDANAISPSPAVSQPMSKSNSAGSNPSSKDAGAEKASPYGTRSRNRTGTSRPNYAEDKDIDMELFEMYPERREDETKKSTRLANSSTNGSQDAPPRSTGGTSRRPLPTDGRQSSSQMHSKDQNSTPSAAATPASNSTATSQPSKKRKAASQAATSGGHSHAGSHSHAPASSTTRKSAAAAASQNGLGYSETNLLTFDDCKGRPVDGKLVADDGTVLEVNDHVYLVCEPPGEPYYIGRVMEFLHAKNDPSKPIDALRVNWYYRPRDIGRKVQDTRAVFATMHSDTSPLTALRGKCQIKHKAEIANLDEYRKTPDCFWFEKLYDRYIQKNYEVIPTFQIVNVPERVKKVLDERWKYILVEQGRGKELTSAVKLCKRCSGYCASNDSVDCAVCKNTYHMNCVRPPLLKKPSRGFAWSCAACSRAQERKLEARNTPNLADPHLDAEEEELLDEEEEEACAAAGTGRTSPSDGAEESHPPATAEQIYHASLWPYRYLGIHCKVEDALDYDDRIYPRAATRIGPRYQAVVQDWPGRPVKYEKPAEIKKGNRRDKTVQAALEAEKIRRAKRPKWVQDEPAGYVHRGEDLDNGDPNCTSTLLYKTPEGVSHREIDRYMDKARALTATLGLPERSTNLEDVAMNTLFKNNFDFEKALKEIPKVDRSAFKEPELSPTELKRFEEGVSKYGSELYAVMKHIKSVKTPTVVRHYYTWKKTERGKQIWGSYSGRKGKKDNKEAKKAEHKVTDDVADDQDDSAFDTGKAVDKKRQFTCKFCNTKSSRQWRRAPNVATPIVTEGATGKNGKGDKGSQYVVALCRRCAELWRRYAVQWEDIEALAQKVATTGGRVLKRKVDEELVKELMAADDRMRATVYSTPDPYEATATPPRQSGSEPPRKKLKGHPDRDTETNASDSGVSVAPARKREKAEKAAPPPAPEMPKPKTLPCAICRQMEPLGDQHLSCRECRLTVHRNCYGVLDNRNPGKWICDMCANDKAPQISIDYRCVLCPVEHTEHDFVDMPPKSNSKKKTDKEKEKEKQERETAQKAAEFYRKRQEDLHRPVNPREPLKRTADNNWVHVTCAVWTPEVKFGKAKALEPSEGIPLIPRAKYAEVCKACGHAGGACVACHQCRAPVHVECAHREGYVLGFDITPVKGSRRDQVNIVSLNGESGAMTAAVWCKDHVPQKSIVHRMDEPVDDTGMNALQLYVQNYKQADLTLTGCARKANLITLGSGSRATNTAQLTAANRRASTTTVPANGASTQSSERQSEEGADPLQPGGKICLTCGVDSSPKWYPIDKERERELELPMPQVQEAQPQAQVDADADSEERAIPAAGIRASPAASADGYACDEPAGDGKRVEISGPFVLFIMDHRSSSANPAPTGSTSAGCWPGTGTGTTGSCAASGLGTLHRATSTSAALSWLSSTVERAVQRLAPATGTSQPDAAYSHKRRPTSGNGPERDPAAGTSEPPPASADLEPEPRSSTPSSPGLDAQRPFVPAAHERRAAVAEAHERPAAAAAPDVQRRRVHAHVPPPGAAPAARPD</sequence>
<dbReference type="Gene3D" id="4.10.1240.50">
    <property type="match status" value="1"/>
</dbReference>
<feature type="compositionally biased region" description="Basic and acidic residues" evidence="6">
    <location>
        <begin position="1066"/>
        <end position="1098"/>
    </location>
</feature>
<dbReference type="Pfam" id="PF01426">
    <property type="entry name" value="BAH"/>
    <property type="match status" value="1"/>
</dbReference>
<dbReference type="PROSITE" id="PS51805">
    <property type="entry name" value="EPHD"/>
    <property type="match status" value="1"/>
</dbReference>
<feature type="domain" description="ELM2" evidence="9">
    <location>
        <begin position="561"/>
        <end position="704"/>
    </location>
</feature>
<dbReference type="Proteomes" id="UP000319257">
    <property type="component" value="Unassembled WGS sequence"/>
</dbReference>
<dbReference type="RefSeq" id="XP_030995929.1">
    <property type="nucleotide sequence ID" value="XM_031140724.1"/>
</dbReference>
<dbReference type="Pfam" id="PF13831">
    <property type="entry name" value="PHD_2"/>
    <property type="match status" value="1"/>
</dbReference>
<dbReference type="InterPro" id="IPR011011">
    <property type="entry name" value="Znf_FYVE_PHD"/>
</dbReference>
<dbReference type="PROSITE" id="PS50016">
    <property type="entry name" value="ZF_PHD_2"/>
    <property type="match status" value="2"/>
</dbReference>
<feature type="compositionally biased region" description="Low complexity" evidence="6">
    <location>
        <begin position="171"/>
        <end position="191"/>
    </location>
</feature>
<feature type="domain" description="PHD-type" evidence="11">
    <location>
        <begin position="1092"/>
        <end position="1221"/>
    </location>
</feature>
<proteinExistence type="predicted"/>